<dbReference type="GO" id="GO:0005975">
    <property type="term" value="P:carbohydrate metabolic process"/>
    <property type="evidence" value="ECO:0007669"/>
    <property type="project" value="InterPro"/>
</dbReference>
<organism evidence="5 6">
    <name type="scientific">Paenibacillus sacheonensis</name>
    <dbReference type="NCBI Taxonomy" id="742054"/>
    <lineage>
        <taxon>Bacteria</taxon>
        <taxon>Bacillati</taxon>
        <taxon>Bacillota</taxon>
        <taxon>Bacilli</taxon>
        <taxon>Bacillales</taxon>
        <taxon>Paenibacillaceae</taxon>
        <taxon>Paenibacillus</taxon>
    </lineage>
</organism>
<feature type="compositionally biased region" description="Polar residues" evidence="3">
    <location>
        <begin position="78"/>
        <end position="91"/>
    </location>
</feature>
<feature type="region of interest" description="Disordered" evidence="3">
    <location>
        <begin position="407"/>
        <end position="491"/>
    </location>
</feature>
<dbReference type="Pfam" id="PF01522">
    <property type="entry name" value="Polysacc_deac_1"/>
    <property type="match status" value="1"/>
</dbReference>
<reference evidence="5 6" key="1">
    <citation type="submission" date="2020-01" db="EMBL/GenBank/DDBJ databases">
        <title>Paenibacillus soybeanensis sp. nov. isolated from the nodules of soybean (Glycine max(L.) Merr).</title>
        <authorList>
            <person name="Wang H."/>
        </authorList>
    </citation>
    <scope>NUCLEOTIDE SEQUENCE [LARGE SCALE GENOMIC DNA]</scope>
    <source>
        <strain evidence="5 6">DSM 23054</strain>
    </source>
</reference>
<dbReference type="RefSeq" id="WP_161704366.1">
    <property type="nucleotide sequence ID" value="NZ_JAAAMU010000024.1"/>
</dbReference>
<protein>
    <submittedName>
        <fullName evidence="5">Polysaccharide deacetylase family protein</fullName>
    </submittedName>
</protein>
<keyword evidence="1" id="KW-0479">Metal-binding</keyword>
<feature type="compositionally biased region" description="Polar residues" evidence="3">
    <location>
        <begin position="128"/>
        <end position="145"/>
    </location>
</feature>
<feature type="compositionally biased region" description="Low complexity" evidence="3">
    <location>
        <begin position="92"/>
        <end position="119"/>
    </location>
</feature>
<name>A0A7X5C1P8_9BACL</name>
<dbReference type="Proteomes" id="UP000558113">
    <property type="component" value="Unassembled WGS sequence"/>
</dbReference>
<dbReference type="AlphaFoldDB" id="A0A7X5C1P8"/>
<dbReference type="GO" id="GO:0016810">
    <property type="term" value="F:hydrolase activity, acting on carbon-nitrogen (but not peptide) bonds"/>
    <property type="evidence" value="ECO:0007669"/>
    <property type="project" value="InterPro"/>
</dbReference>
<feature type="domain" description="NodB homology" evidence="4">
    <location>
        <begin position="181"/>
        <end position="362"/>
    </location>
</feature>
<dbReference type="Gene3D" id="3.20.20.370">
    <property type="entry name" value="Glycoside hydrolase/deacetylase"/>
    <property type="match status" value="1"/>
</dbReference>
<dbReference type="GO" id="GO:0046872">
    <property type="term" value="F:metal ion binding"/>
    <property type="evidence" value="ECO:0007669"/>
    <property type="project" value="UniProtKB-KW"/>
</dbReference>
<dbReference type="InterPro" id="IPR011330">
    <property type="entry name" value="Glyco_hydro/deAcase_b/a-brl"/>
</dbReference>
<evidence type="ECO:0000259" key="4">
    <source>
        <dbReference type="PROSITE" id="PS51677"/>
    </source>
</evidence>
<dbReference type="EMBL" id="JAAAMU010000024">
    <property type="protein sequence ID" value="NBC72916.1"/>
    <property type="molecule type" value="Genomic_DNA"/>
</dbReference>
<evidence type="ECO:0000256" key="3">
    <source>
        <dbReference type="SAM" id="MobiDB-lite"/>
    </source>
</evidence>
<dbReference type="PROSITE" id="PS51677">
    <property type="entry name" value="NODB"/>
    <property type="match status" value="1"/>
</dbReference>
<sequence>MATMMIGGLALASGCGLQSVKPQHAGAGTNLAAHGEDTNGSSNAGSLAGGGGSAGPPGTGTSGGNGSESGNSQDNGSDTGSNANAGTGPKNSGSGSSSQDGGTDAAGKPPDGQTQTPQGTSGGAKPPQTGSKPDTKPSGSDSGTKGATKPNDADSKPPAAPVKLDKPTEPAMPYKGKPGAKLVALTFDDGPDNRYTPAILDVLKAKGVHATFFCVGLQVKRYGGVMKRIVKEGSEIGNHTYSHQDLSKLDSNPILNQIKWTDTLIRRQTGFVPRLVRAPYGASSPQLKKIVADNGRSLVFWTVDTRDWDGSTITAMRANVNKNTHPGGIILMHSFGSKHVGNTVQLLPLIIKDLQAKGYTFVTVSELLDAKAKAHAKTNVNSKANSGTNTKADAGAKTDANAIAGGNAKAEVEDGTGGKTEAGAKTDTKADAKADTKANTNTNAKAGTNVKTDANAEANTNANTNANNNSDTNATTKNAKAEDKSALPAKK</sequence>
<feature type="region of interest" description="Disordered" evidence="3">
    <location>
        <begin position="20"/>
        <end position="177"/>
    </location>
</feature>
<evidence type="ECO:0000313" key="5">
    <source>
        <dbReference type="EMBL" id="NBC72916.1"/>
    </source>
</evidence>
<dbReference type="GO" id="GO:0016020">
    <property type="term" value="C:membrane"/>
    <property type="evidence" value="ECO:0007669"/>
    <property type="project" value="TreeGrafter"/>
</dbReference>
<evidence type="ECO:0000256" key="1">
    <source>
        <dbReference type="ARBA" id="ARBA00022723"/>
    </source>
</evidence>
<dbReference type="PANTHER" id="PTHR10587:SF133">
    <property type="entry name" value="CHITIN DEACETYLASE 1-RELATED"/>
    <property type="match status" value="1"/>
</dbReference>
<evidence type="ECO:0000313" key="6">
    <source>
        <dbReference type="Proteomes" id="UP000558113"/>
    </source>
</evidence>
<feature type="compositionally biased region" description="Low complexity" evidence="3">
    <location>
        <begin position="437"/>
        <end position="478"/>
    </location>
</feature>
<dbReference type="OrthoDB" id="2649545at2"/>
<feature type="compositionally biased region" description="Gly residues" evidence="3">
    <location>
        <begin position="47"/>
        <end position="67"/>
    </location>
</feature>
<dbReference type="PANTHER" id="PTHR10587">
    <property type="entry name" value="GLYCOSYL TRANSFERASE-RELATED"/>
    <property type="match status" value="1"/>
</dbReference>
<dbReference type="SUPFAM" id="SSF88713">
    <property type="entry name" value="Glycoside hydrolase/deacetylase"/>
    <property type="match status" value="1"/>
</dbReference>
<proteinExistence type="predicted"/>
<evidence type="ECO:0000256" key="2">
    <source>
        <dbReference type="ARBA" id="ARBA00022801"/>
    </source>
</evidence>
<dbReference type="CDD" id="cd10917">
    <property type="entry name" value="CE4_NodB_like_6s_7s"/>
    <property type="match status" value="1"/>
</dbReference>
<feature type="compositionally biased region" description="Basic and acidic residues" evidence="3">
    <location>
        <begin position="422"/>
        <end position="436"/>
    </location>
</feature>
<dbReference type="InterPro" id="IPR002509">
    <property type="entry name" value="NODB_dom"/>
</dbReference>
<dbReference type="InterPro" id="IPR050248">
    <property type="entry name" value="Polysacc_deacetylase_ArnD"/>
</dbReference>
<comment type="caution">
    <text evidence="5">The sequence shown here is derived from an EMBL/GenBank/DDBJ whole genome shotgun (WGS) entry which is preliminary data.</text>
</comment>
<keyword evidence="6" id="KW-1185">Reference proteome</keyword>
<feature type="compositionally biased region" description="Low complexity" evidence="3">
    <location>
        <begin position="68"/>
        <end position="77"/>
    </location>
</feature>
<gene>
    <name evidence="5" type="ORF">GT003_28375</name>
</gene>
<keyword evidence="2" id="KW-0378">Hydrolase</keyword>
<accession>A0A7X5C1P8</accession>